<dbReference type="EMBL" id="CR382125">
    <property type="protein sequence ID" value="CAG99293.1"/>
    <property type="molecule type" value="Genomic_DNA"/>
</dbReference>
<keyword evidence="4" id="KW-1185">Reference proteome</keyword>
<accession>Q6CPD3</accession>
<dbReference type="Proteomes" id="UP000000598">
    <property type="component" value="Chromosome E"/>
</dbReference>
<evidence type="ECO:0000313" key="3">
    <source>
        <dbReference type="EMBL" id="CAG99293.1"/>
    </source>
</evidence>
<proteinExistence type="predicted"/>
<protein>
    <submittedName>
        <fullName evidence="3">KLLA0E05765p</fullName>
    </submittedName>
</protein>
<sequence length="148" mass="16913">MIRYKYAVTFFSSVCFVVFLGLTTDARLKLITSTHDKLAHCIVFCIETVLFTMMFECDTVQLPAFIPKRLRSRNLAAYEPFSMNKYLLAFIVCCVCASTSSEFAQQFLSRGKRSFDVNDILANFSGSLLGLGIAYKIEQQIQHNYENR</sequence>
<dbReference type="InParanoid" id="Q6CPD3"/>
<feature type="transmembrane region" description="Helical" evidence="1">
    <location>
        <begin position="6"/>
        <end position="26"/>
    </location>
</feature>
<gene>
    <name evidence="3" type="ORF">KLLA0_E05765g</name>
</gene>
<dbReference type="KEGG" id="kla:KLLA0_E05765g"/>
<name>Q6CPD3_KLULA</name>
<dbReference type="OMA" id="ICTMFAS"/>
<dbReference type="GeneID" id="2894048"/>
<dbReference type="FunCoup" id="Q6CPD3">
    <property type="interactions" value="1"/>
</dbReference>
<reference evidence="3 4" key="1">
    <citation type="journal article" date="2004" name="Nature">
        <title>Genome evolution in yeasts.</title>
        <authorList>
            <consortium name="Genolevures"/>
            <person name="Dujon B."/>
            <person name="Sherman D."/>
            <person name="Fischer G."/>
            <person name="Durrens P."/>
            <person name="Casaregola S."/>
            <person name="Lafontaine I."/>
            <person name="de Montigny J."/>
            <person name="Marck C."/>
            <person name="Neuveglise C."/>
            <person name="Talla E."/>
            <person name="Goffard N."/>
            <person name="Frangeul L."/>
            <person name="Aigle M."/>
            <person name="Anthouard V."/>
            <person name="Babour A."/>
            <person name="Barbe V."/>
            <person name="Barnay S."/>
            <person name="Blanchin S."/>
            <person name="Beckerich J.M."/>
            <person name="Beyne E."/>
            <person name="Bleykasten C."/>
            <person name="Boisrame A."/>
            <person name="Boyer J."/>
            <person name="Cattolico L."/>
            <person name="Confanioleri F."/>
            <person name="de Daruvar A."/>
            <person name="Despons L."/>
            <person name="Fabre E."/>
            <person name="Fairhead C."/>
            <person name="Ferry-Dumazet H."/>
            <person name="Groppi A."/>
            <person name="Hantraye F."/>
            <person name="Hennequin C."/>
            <person name="Jauniaux N."/>
            <person name="Joyet P."/>
            <person name="Kachouri R."/>
            <person name="Kerrest A."/>
            <person name="Koszul R."/>
            <person name="Lemaire M."/>
            <person name="Lesur I."/>
            <person name="Ma L."/>
            <person name="Muller H."/>
            <person name="Nicaud J.M."/>
            <person name="Nikolski M."/>
            <person name="Oztas S."/>
            <person name="Ozier-Kalogeropoulos O."/>
            <person name="Pellenz S."/>
            <person name="Potier S."/>
            <person name="Richard G.F."/>
            <person name="Straub M.L."/>
            <person name="Suleau A."/>
            <person name="Swennene D."/>
            <person name="Tekaia F."/>
            <person name="Wesolowski-Louvel M."/>
            <person name="Westhof E."/>
            <person name="Wirth B."/>
            <person name="Zeniou-Meyer M."/>
            <person name="Zivanovic I."/>
            <person name="Bolotin-Fukuhara M."/>
            <person name="Thierry A."/>
            <person name="Bouchier C."/>
            <person name="Caudron B."/>
            <person name="Scarpelli C."/>
            <person name="Gaillardin C."/>
            <person name="Weissenbach J."/>
            <person name="Wincker P."/>
            <person name="Souciet J.L."/>
        </authorList>
    </citation>
    <scope>NUCLEOTIDE SEQUENCE [LARGE SCALE GENOMIC DNA]</scope>
    <source>
        <strain evidence="4">ATCC 8585 / CBS 2359 / DSM 70799 / NBRC 1267 / NRRL Y-1140 / WM37</strain>
    </source>
</reference>
<evidence type="ECO:0000259" key="2">
    <source>
        <dbReference type="Pfam" id="PF04892"/>
    </source>
</evidence>
<dbReference type="InterPro" id="IPR006976">
    <property type="entry name" value="VanZ-like"/>
</dbReference>
<keyword evidence="1" id="KW-0472">Membrane</keyword>
<dbReference type="PANTHER" id="PTHR28008">
    <property type="entry name" value="DOMAIN PROTEIN, PUTATIVE (AFU_ORTHOLOGUE AFUA_3G10980)-RELATED"/>
    <property type="match status" value="1"/>
</dbReference>
<dbReference type="eggNOG" id="ENOG502S8TE">
    <property type="taxonomic scope" value="Eukaryota"/>
</dbReference>
<dbReference type="PANTHER" id="PTHR28008:SF1">
    <property type="entry name" value="DOMAIN PROTEIN, PUTATIVE (AFU_ORTHOLOGUE AFUA_3G10980)-RELATED"/>
    <property type="match status" value="1"/>
</dbReference>
<dbReference type="RefSeq" id="XP_454206.1">
    <property type="nucleotide sequence ID" value="XM_454206.1"/>
</dbReference>
<organism evidence="3 4">
    <name type="scientific">Kluyveromyces lactis (strain ATCC 8585 / CBS 2359 / DSM 70799 / NBRC 1267 / NRRL Y-1140 / WM37)</name>
    <name type="common">Yeast</name>
    <name type="synonym">Candida sphaerica</name>
    <dbReference type="NCBI Taxonomy" id="284590"/>
    <lineage>
        <taxon>Eukaryota</taxon>
        <taxon>Fungi</taxon>
        <taxon>Dikarya</taxon>
        <taxon>Ascomycota</taxon>
        <taxon>Saccharomycotina</taxon>
        <taxon>Saccharomycetes</taxon>
        <taxon>Saccharomycetales</taxon>
        <taxon>Saccharomycetaceae</taxon>
        <taxon>Kluyveromyces</taxon>
    </lineage>
</organism>
<feature type="domain" description="VanZ-like" evidence="2">
    <location>
        <begin position="17"/>
        <end position="135"/>
    </location>
</feature>
<dbReference type="Pfam" id="PF04892">
    <property type="entry name" value="VanZ"/>
    <property type="match status" value="1"/>
</dbReference>
<dbReference type="AlphaFoldDB" id="Q6CPD3"/>
<dbReference type="HOGENOM" id="CLU_144922_0_0_1"/>
<keyword evidence="1" id="KW-0812">Transmembrane</keyword>
<evidence type="ECO:0000313" key="4">
    <source>
        <dbReference type="Proteomes" id="UP000000598"/>
    </source>
</evidence>
<keyword evidence="1" id="KW-1133">Transmembrane helix</keyword>
<dbReference type="PaxDb" id="284590-Q6CPD3"/>
<evidence type="ECO:0000256" key="1">
    <source>
        <dbReference type="SAM" id="Phobius"/>
    </source>
</evidence>